<dbReference type="PANTHER" id="PTHR45825:SF11">
    <property type="entry name" value="ALPHA AMYLASE DOMAIN-CONTAINING PROTEIN"/>
    <property type="match status" value="1"/>
</dbReference>
<dbReference type="NCBIfam" id="NF001899">
    <property type="entry name" value="PRK00654.1-2"/>
    <property type="match status" value="1"/>
</dbReference>
<comment type="similarity">
    <text evidence="4 8">Belongs to the glycosyltransferase 1 family. Bacterial/plant glycogen synthase subfamily.</text>
</comment>
<gene>
    <name evidence="8 11" type="primary">glgA</name>
    <name evidence="11" type="ORF">JAO74_10145</name>
</gene>
<dbReference type="CDD" id="cd03791">
    <property type="entry name" value="GT5_Glycogen_synthase_DULL1-like"/>
    <property type="match status" value="1"/>
</dbReference>
<keyword evidence="5 8" id="KW-0328">Glycosyltransferase</keyword>
<evidence type="ECO:0000256" key="2">
    <source>
        <dbReference type="ARBA" id="ARBA00002764"/>
    </source>
</evidence>
<keyword evidence="12" id="KW-1185">Reference proteome</keyword>
<dbReference type="Gene3D" id="3.40.50.2000">
    <property type="entry name" value="Glycogen Phosphorylase B"/>
    <property type="match status" value="2"/>
</dbReference>
<dbReference type="PANTHER" id="PTHR45825">
    <property type="entry name" value="GRANULE-BOUND STARCH SYNTHASE 1, CHLOROPLASTIC/AMYLOPLASTIC"/>
    <property type="match status" value="1"/>
</dbReference>
<evidence type="ECO:0000313" key="12">
    <source>
        <dbReference type="Proteomes" id="UP000640426"/>
    </source>
</evidence>
<comment type="function">
    <text evidence="2 8">Synthesizes alpha-1,4-glucan chains using ADP-glucose.</text>
</comment>
<dbReference type="EMBL" id="JAELXS010000005">
    <property type="protein sequence ID" value="MBJ6122151.1"/>
    <property type="molecule type" value="Genomic_DNA"/>
</dbReference>
<protein>
    <recommendedName>
        <fullName evidence="8">Glycogen synthase</fullName>
        <ecNumber evidence="8">2.4.1.21</ecNumber>
    </recommendedName>
    <alternativeName>
        <fullName evidence="8">Starch [bacterial glycogen] synthase</fullName>
    </alternativeName>
</protein>
<organism evidence="11 12">
    <name type="scientific">Sphingomonas mollis</name>
    <dbReference type="NCBI Taxonomy" id="2795726"/>
    <lineage>
        <taxon>Bacteria</taxon>
        <taxon>Pseudomonadati</taxon>
        <taxon>Pseudomonadota</taxon>
        <taxon>Alphaproteobacteria</taxon>
        <taxon>Sphingomonadales</taxon>
        <taxon>Sphingomonadaceae</taxon>
        <taxon>Sphingomonas</taxon>
    </lineage>
</organism>
<evidence type="ECO:0000259" key="9">
    <source>
        <dbReference type="Pfam" id="PF00534"/>
    </source>
</evidence>
<evidence type="ECO:0000256" key="1">
    <source>
        <dbReference type="ARBA" id="ARBA00001478"/>
    </source>
</evidence>
<evidence type="ECO:0000313" key="11">
    <source>
        <dbReference type="EMBL" id="MBJ6122151.1"/>
    </source>
</evidence>
<evidence type="ECO:0000256" key="3">
    <source>
        <dbReference type="ARBA" id="ARBA00004964"/>
    </source>
</evidence>
<dbReference type="GO" id="GO:0009011">
    <property type="term" value="F:alpha-1,4-glucan glucosyltransferase (ADP-glucose donor) activity"/>
    <property type="evidence" value="ECO:0007669"/>
    <property type="project" value="UniProtKB-EC"/>
</dbReference>
<evidence type="ECO:0000256" key="4">
    <source>
        <dbReference type="ARBA" id="ARBA00010281"/>
    </source>
</evidence>
<dbReference type="InterPro" id="IPR013534">
    <property type="entry name" value="Starch_synth_cat_dom"/>
</dbReference>
<dbReference type="NCBIfam" id="TIGR02095">
    <property type="entry name" value="glgA"/>
    <property type="match status" value="1"/>
</dbReference>
<feature type="domain" description="Starch synthase catalytic" evidence="10">
    <location>
        <begin position="2"/>
        <end position="234"/>
    </location>
</feature>
<proteinExistence type="inferred from homology"/>
<comment type="caution">
    <text evidence="11">The sequence shown here is derived from an EMBL/GenBank/DDBJ whole genome shotgun (WGS) entry which is preliminary data.</text>
</comment>
<dbReference type="RefSeq" id="WP_199037571.1">
    <property type="nucleotide sequence ID" value="NZ_JAELXS010000005.1"/>
</dbReference>
<evidence type="ECO:0000256" key="7">
    <source>
        <dbReference type="ARBA" id="ARBA00023056"/>
    </source>
</evidence>
<dbReference type="EC" id="2.4.1.21" evidence="8"/>
<evidence type="ECO:0000256" key="8">
    <source>
        <dbReference type="HAMAP-Rule" id="MF_00484"/>
    </source>
</evidence>
<keyword evidence="7 8" id="KW-0320">Glycogen biosynthesis</keyword>
<feature type="binding site" evidence="8">
    <location>
        <position position="15"/>
    </location>
    <ligand>
        <name>ADP-alpha-D-glucose</name>
        <dbReference type="ChEBI" id="CHEBI:57498"/>
    </ligand>
</feature>
<dbReference type="Pfam" id="PF00534">
    <property type="entry name" value="Glycos_transf_1"/>
    <property type="match status" value="1"/>
</dbReference>
<reference evidence="12" key="1">
    <citation type="submission" date="2020-12" db="EMBL/GenBank/DDBJ databases">
        <title>Hymenobacter sp.</title>
        <authorList>
            <person name="Kim M.K."/>
        </authorList>
    </citation>
    <scope>NUCLEOTIDE SEQUENCE [LARGE SCALE GENOMIC DNA]</scope>
    <source>
        <strain evidence="12">BT553</strain>
    </source>
</reference>
<dbReference type="Pfam" id="PF08323">
    <property type="entry name" value="Glyco_transf_5"/>
    <property type="match status" value="1"/>
</dbReference>
<dbReference type="HAMAP" id="MF_00484">
    <property type="entry name" value="Glycogen_synth"/>
    <property type="match status" value="1"/>
</dbReference>
<dbReference type="InterPro" id="IPR011835">
    <property type="entry name" value="GS/SS"/>
</dbReference>
<comment type="catalytic activity">
    <reaction evidence="1 8">
        <text>[(1-&gt;4)-alpha-D-glucosyl](n) + ADP-alpha-D-glucose = [(1-&gt;4)-alpha-D-glucosyl](n+1) + ADP + H(+)</text>
        <dbReference type="Rhea" id="RHEA:18189"/>
        <dbReference type="Rhea" id="RHEA-COMP:9584"/>
        <dbReference type="Rhea" id="RHEA-COMP:9587"/>
        <dbReference type="ChEBI" id="CHEBI:15378"/>
        <dbReference type="ChEBI" id="CHEBI:15444"/>
        <dbReference type="ChEBI" id="CHEBI:57498"/>
        <dbReference type="ChEBI" id="CHEBI:456216"/>
        <dbReference type="EC" id="2.4.1.21"/>
    </reaction>
</comment>
<dbReference type="SUPFAM" id="SSF53756">
    <property type="entry name" value="UDP-Glycosyltransferase/glycogen phosphorylase"/>
    <property type="match status" value="1"/>
</dbReference>
<name>A0ABS0XQ36_9SPHN</name>
<evidence type="ECO:0000256" key="5">
    <source>
        <dbReference type="ARBA" id="ARBA00022676"/>
    </source>
</evidence>
<accession>A0ABS0XQ36</accession>
<evidence type="ECO:0000256" key="6">
    <source>
        <dbReference type="ARBA" id="ARBA00022679"/>
    </source>
</evidence>
<keyword evidence="6 8" id="KW-0808">Transferase</keyword>
<feature type="domain" description="Glycosyl transferase family 1" evidence="9">
    <location>
        <begin position="285"/>
        <end position="446"/>
    </location>
</feature>
<dbReference type="Proteomes" id="UP000640426">
    <property type="component" value="Unassembled WGS sequence"/>
</dbReference>
<evidence type="ECO:0000259" key="10">
    <source>
        <dbReference type="Pfam" id="PF08323"/>
    </source>
</evidence>
<sequence length="478" mass="50309">MRVLSVASEAYPLIKTGGLADVVGALPAALADQDVATTTLLPGYPALAPTMAAGCAIHEWPDLFGTEARLIEAGLDGHPLLILDAPALFDRDGGPYGDATGRDWDDNWRRFAALARAAADIADGAVKGHRFDILHAHDWQAGLAPAYVRALGAPVKTVMTVHNIAFQGRFDLSLFPALGLPDWMASIHGVEYYDGISYLKAGLQAADAITTVSPTYAREIRDPAFGMGLEGLIASRAADVSGIVNGIDPAVWNPATDAALPAPYTADTLADRAANRAAVDDRFGLAPGDGPIFTVVSRLTWQKGMDVLAAILDDLVAAGGRLALLGSGDRPLEAAFLAAADRHPGRIGVRIGYDENLSHLLQGGADAILIPSRFEPCGLTQLYGLAYGCVPVVARTGGLADTVVDANEAALAAGVATGIVHDGVTPDALLHAIRRAIALHAQPDAWKRLQTNGMNADFSWRESGRRYARLYHDLMEPA</sequence>
<comment type="pathway">
    <text evidence="3 8">Glycan biosynthesis; glycogen biosynthesis.</text>
</comment>
<dbReference type="InterPro" id="IPR001296">
    <property type="entry name" value="Glyco_trans_1"/>
</dbReference>